<dbReference type="CDD" id="cd00609">
    <property type="entry name" value="AAT_like"/>
    <property type="match status" value="1"/>
</dbReference>
<dbReference type="EMBL" id="DXEV01000166">
    <property type="protein sequence ID" value="HIX57465.1"/>
    <property type="molecule type" value="Genomic_DNA"/>
</dbReference>
<comment type="cofactor">
    <cofactor evidence="1 6">
        <name>pyridoxal 5'-phosphate</name>
        <dbReference type="ChEBI" id="CHEBI:597326"/>
    </cofactor>
</comment>
<dbReference type="Gene3D" id="3.90.1150.10">
    <property type="entry name" value="Aspartate Aminotransferase, domain 1"/>
    <property type="match status" value="1"/>
</dbReference>
<keyword evidence="5" id="KW-0663">Pyridoxal phosphate</keyword>
<evidence type="ECO:0000259" key="7">
    <source>
        <dbReference type="Pfam" id="PF00155"/>
    </source>
</evidence>
<evidence type="ECO:0000256" key="6">
    <source>
        <dbReference type="RuleBase" id="RU000481"/>
    </source>
</evidence>
<accession>A0A9D1WEC9</accession>
<evidence type="ECO:0000256" key="3">
    <source>
        <dbReference type="ARBA" id="ARBA00022576"/>
    </source>
</evidence>
<dbReference type="InterPro" id="IPR004839">
    <property type="entry name" value="Aminotransferase_I/II_large"/>
</dbReference>
<dbReference type="InterPro" id="IPR015422">
    <property type="entry name" value="PyrdxlP-dep_Trfase_small"/>
</dbReference>
<dbReference type="Gene3D" id="3.40.640.10">
    <property type="entry name" value="Type I PLP-dependent aspartate aminotransferase-like (Major domain)"/>
    <property type="match status" value="1"/>
</dbReference>
<dbReference type="SUPFAM" id="SSF53383">
    <property type="entry name" value="PLP-dependent transferases"/>
    <property type="match status" value="1"/>
</dbReference>
<evidence type="ECO:0000256" key="4">
    <source>
        <dbReference type="ARBA" id="ARBA00022679"/>
    </source>
</evidence>
<dbReference type="Pfam" id="PF00155">
    <property type="entry name" value="Aminotran_1_2"/>
    <property type="match status" value="1"/>
</dbReference>
<keyword evidence="4 6" id="KW-0808">Transferase</keyword>
<evidence type="ECO:0000313" key="8">
    <source>
        <dbReference type="EMBL" id="HIX57465.1"/>
    </source>
</evidence>
<dbReference type="PANTHER" id="PTHR43807:SF20">
    <property type="entry name" value="FI04487P"/>
    <property type="match status" value="1"/>
</dbReference>
<gene>
    <name evidence="8" type="ORF">H9850_08355</name>
</gene>
<comment type="caution">
    <text evidence="8">The sequence shown here is derived from an EMBL/GenBank/DDBJ whole genome shotgun (WGS) entry which is preliminary data.</text>
</comment>
<dbReference type="FunFam" id="3.40.640.10:FF:000033">
    <property type="entry name" value="Aspartate aminotransferase"/>
    <property type="match status" value="1"/>
</dbReference>
<evidence type="ECO:0000256" key="1">
    <source>
        <dbReference type="ARBA" id="ARBA00001933"/>
    </source>
</evidence>
<comment type="similarity">
    <text evidence="2 6">Belongs to the class-I pyridoxal-phosphate-dependent aminotransferase family.</text>
</comment>
<keyword evidence="3 6" id="KW-0032">Aminotransferase</keyword>
<reference evidence="8" key="1">
    <citation type="journal article" date="2021" name="PeerJ">
        <title>Extensive microbial diversity within the chicken gut microbiome revealed by metagenomics and culture.</title>
        <authorList>
            <person name="Gilroy R."/>
            <person name="Ravi A."/>
            <person name="Getino M."/>
            <person name="Pursley I."/>
            <person name="Horton D.L."/>
            <person name="Alikhan N.F."/>
            <person name="Baker D."/>
            <person name="Gharbi K."/>
            <person name="Hall N."/>
            <person name="Watson M."/>
            <person name="Adriaenssens E.M."/>
            <person name="Foster-Nyarko E."/>
            <person name="Jarju S."/>
            <person name="Secka A."/>
            <person name="Antonio M."/>
            <person name="Oren A."/>
            <person name="Chaudhuri R.R."/>
            <person name="La Ragione R."/>
            <person name="Hildebrand F."/>
            <person name="Pallen M.J."/>
        </authorList>
    </citation>
    <scope>NUCLEOTIDE SEQUENCE</scope>
    <source>
        <strain evidence="8">USASDec5-558</strain>
    </source>
</reference>
<reference evidence="8" key="2">
    <citation type="submission" date="2021-04" db="EMBL/GenBank/DDBJ databases">
        <authorList>
            <person name="Gilroy R."/>
        </authorList>
    </citation>
    <scope>NUCLEOTIDE SEQUENCE</scope>
    <source>
        <strain evidence="8">USASDec5-558</strain>
    </source>
</reference>
<evidence type="ECO:0000313" key="9">
    <source>
        <dbReference type="Proteomes" id="UP000886829"/>
    </source>
</evidence>
<name>A0A9D1WEC9_9GAMM</name>
<dbReference type="PROSITE" id="PS00105">
    <property type="entry name" value="AA_TRANSFER_CLASS_1"/>
    <property type="match status" value="1"/>
</dbReference>
<evidence type="ECO:0000256" key="5">
    <source>
        <dbReference type="ARBA" id="ARBA00022898"/>
    </source>
</evidence>
<dbReference type="GO" id="GO:0016212">
    <property type="term" value="F:kynurenine-oxoglutarate transaminase activity"/>
    <property type="evidence" value="ECO:0007669"/>
    <property type="project" value="TreeGrafter"/>
</dbReference>
<dbReference type="AlphaFoldDB" id="A0A9D1WEC9"/>
<sequence>MLYQLAHLPCFSSWQPQRHRCATKTAITQKNSTTALFWRQIMHAALRTATFTDSVIRRMTRVCLQYDAINLSQGFPDFDPPKELTERLAQVATTGPHQYAITWGAQNLREAIAAKIEHFSGQKVDPNSELVVTCGSTEAMMAAVLATVNAGEKVAIFSPFYENYGADTILCDATPIYVPLRPPVFDFDPEALEQAFKDGAKALILCNPSNPCGKVFTREELQTIAAIVQKYDAFVITDEVYEHILYKPYEHTYMATLPGMKERTLVCNSFSKTYSITGWRLGYVQGPAHIIEAVRKVHDFLTVGAAAPLQEALIAGLQLPDSYYEELQETYTRKRELFCNGLTALGLDYYKPQGAYYVLVDIGKFGYESDLKFCEDLAAKVGVGAVPGSSFFREDVNNYIRFHFAKKEETLKAALERLQKINILQR</sequence>
<feature type="domain" description="Aminotransferase class I/classII large" evidence="7">
    <location>
        <begin position="67"/>
        <end position="418"/>
    </location>
</feature>
<dbReference type="InterPro" id="IPR015424">
    <property type="entry name" value="PyrdxlP-dep_Trfase"/>
</dbReference>
<dbReference type="InterPro" id="IPR004838">
    <property type="entry name" value="NHTrfase_class1_PyrdxlP-BS"/>
</dbReference>
<dbReference type="EC" id="2.6.1.-" evidence="6"/>
<dbReference type="GO" id="GO:0005737">
    <property type="term" value="C:cytoplasm"/>
    <property type="evidence" value="ECO:0007669"/>
    <property type="project" value="TreeGrafter"/>
</dbReference>
<dbReference type="GO" id="GO:0030170">
    <property type="term" value="F:pyridoxal phosphate binding"/>
    <property type="evidence" value="ECO:0007669"/>
    <property type="project" value="InterPro"/>
</dbReference>
<dbReference type="InterPro" id="IPR051326">
    <property type="entry name" value="Kynurenine-oxoglutarate_AT"/>
</dbReference>
<organism evidence="8 9">
    <name type="scientific">Candidatus Anaerobiospirillum pullistercoris</name>
    <dbReference type="NCBI Taxonomy" id="2838452"/>
    <lineage>
        <taxon>Bacteria</taxon>
        <taxon>Pseudomonadati</taxon>
        <taxon>Pseudomonadota</taxon>
        <taxon>Gammaproteobacteria</taxon>
        <taxon>Aeromonadales</taxon>
        <taxon>Succinivibrionaceae</taxon>
        <taxon>Anaerobiospirillum</taxon>
    </lineage>
</organism>
<evidence type="ECO:0000256" key="2">
    <source>
        <dbReference type="ARBA" id="ARBA00007441"/>
    </source>
</evidence>
<dbReference type="PANTHER" id="PTHR43807">
    <property type="entry name" value="FI04487P"/>
    <property type="match status" value="1"/>
</dbReference>
<proteinExistence type="inferred from homology"/>
<dbReference type="Proteomes" id="UP000886829">
    <property type="component" value="Unassembled WGS sequence"/>
</dbReference>
<dbReference type="InterPro" id="IPR015421">
    <property type="entry name" value="PyrdxlP-dep_Trfase_major"/>
</dbReference>
<protein>
    <recommendedName>
        <fullName evidence="6">Aminotransferase</fullName>
        <ecNumber evidence="6">2.6.1.-</ecNumber>
    </recommendedName>
</protein>